<evidence type="ECO:0000313" key="6">
    <source>
        <dbReference type="EMBL" id="VFQ98890.1"/>
    </source>
</evidence>
<dbReference type="Pfam" id="PF01974">
    <property type="entry name" value="tRNA_int_endo"/>
    <property type="match status" value="1"/>
</dbReference>
<dbReference type="PANTHER" id="PTHR21227:SF0">
    <property type="entry name" value="TRNA-SPLICING ENDONUCLEASE SUBUNIT SEN2"/>
    <property type="match status" value="1"/>
</dbReference>
<evidence type="ECO:0000256" key="1">
    <source>
        <dbReference type="ARBA" id="ARBA00008078"/>
    </source>
</evidence>
<feature type="domain" description="tRNA intron endonuclease catalytic" evidence="4">
    <location>
        <begin position="119"/>
        <end position="204"/>
    </location>
</feature>
<evidence type="ECO:0000256" key="2">
    <source>
        <dbReference type="ARBA" id="ARBA00012573"/>
    </source>
</evidence>
<dbReference type="GO" id="GO:0000214">
    <property type="term" value="C:tRNA-intron endonuclease complex"/>
    <property type="evidence" value="ECO:0007669"/>
    <property type="project" value="TreeGrafter"/>
</dbReference>
<dbReference type="GO" id="GO:0000379">
    <property type="term" value="P:tRNA-type intron splice site recognition and cleavage"/>
    <property type="evidence" value="ECO:0007669"/>
    <property type="project" value="TreeGrafter"/>
</dbReference>
<dbReference type="OrthoDB" id="1267612at2759"/>
<sequence length="237" mass="27032">MMAPRWKGKGAESKALADPMSSIVSNLHSSLLQSNSTGSLVDSTILFEADAEKTDLLNRACFGRPRITAQKVTQWFEFSLEEAFYLCCSLKCITIVDQNQCQISVKELWEHMTHKRDNFPLMCKAYCHLRSKNWVVRSGSQYGIDFVAYRHHPALVHSEYAVLVLPPEGGGRLRVWSDYHCTLRLCGSVAKTLLVLYVEENNNVAVESPWNLDNYVVEERIVTRWSPEQCREDKVVS</sequence>
<dbReference type="InterPro" id="IPR036167">
    <property type="entry name" value="tRNA_intron_Endo_cat-like_sf"/>
</dbReference>
<evidence type="ECO:0000313" key="7">
    <source>
        <dbReference type="Proteomes" id="UP000595140"/>
    </source>
</evidence>
<feature type="domain" description="tRNA intron endonuclease N-terminal" evidence="5">
    <location>
        <begin position="38"/>
        <end position="109"/>
    </location>
</feature>
<dbReference type="GO" id="GO:0003676">
    <property type="term" value="F:nucleic acid binding"/>
    <property type="evidence" value="ECO:0007669"/>
    <property type="project" value="InterPro"/>
</dbReference>
<dbReference type="GO" id="GO:0005737">
    <property type="term" value="C:cytoplasm"/>
    <property type="evidence" value="ECO:0007669"/>
    <property type="project" value="TreeGrafter"/>
</dbReference>
<evidence type="ECO:0000259" key="5">
    <source>
        <dbReference type="Pfam" id="PF02778"/>
    </source>
</evidence>
<dbReference type="InterPro" id="IPR006677">
    <property type="entry name" value="tRNA_intron_Endonuc_cat-like"/>
</dbReference>
<dbReference type="Proteomes" id="UP000595140">
    <property type="component" value="Unassembled WGS sequence"/>
</dbReference>
<name>A0A484NCU3_9ASTE</name>
<accession>A0A484NCU3</accession>
<dbReference type="InterPro" id="IPR011856">
    <property type="entry name" value="tRNA_endonuc-like_dom_sf"/>
</dbReference>
<comment type="catalytic activity">
    <reaction evidence="3">
        <text>pretRNA = a 3'-half-tRNA molecule with a 5'-OH end + a 5'-half-tRNA molecule with a 2',3'-cyclic phosphate end + an intron with a 2',3'-cyclic phosphate and a 5'-hydroxyl terminus.</text>
        <dbReference type="EC" id="4.6.1.16"/>
    </reaction>
</comment>
<dbReference type="Gene3D" id="3.40.1350.10">
    <property type="match status" value="1"/>
</dbReference>
<dbReference type="GO" id="GO:0000213">
    <property type="term" value="F:tRNA-intron lyase activity"/>
    <property type="evidence" value="ECO:0007669"/>
    <property type="project" value="UniProtKB-EC"/>
</dbReference>
<evidence type="ECO:0000259" key="4">
    <source>
        <dbReference type="Pfam" id="PF01974"/>
    </source>
</evidence>
<dbReference type="InterPro" id="IPR006676">
    <property type="entry name" value="tRNA_splic"/>
</dbReference>
<dbReference type="CDD" id="cd22363">
    <property type="entry name" value="tRNA-intron_lyase_C"/>
    <property type="match status" value="1"/>
</dbReference>
<organism evidence="6 7">
    <name type="scientific">Cuscuta campestris</name>
    <dbReference type="NCBI Taxonomy" id="132261"/>
    <lineage>
        <taxon>Eukaryota</taxon>
        <taxon>Viridiplantae</taxon>
        <taxon>Streptophyta</taxon>
        <taxon>Embryophyta</taxon>
        <taxon>Tracheophyta</taxon>
        <taxon>Spermatophyta</taxon>
        <taxon>Magnoliopsida</taxon>
        <taxon>eudicotyledons</taxon>
        <taxon>Gunneridae</taxon>
        <taxon>Pentapetalae</taxon>
        <taxon>asterids</taxon>
        <taxon>lamiids</taxon>
        <taxon>Solanales</taxon>
        <taxon>Convolvulaceae</taxon>
        <taxon>Cuscuteae</taxon>
        <taxon>Cuscuta</taxon>
        <taxon>Cuscuta subgen. Grammica</taxon>
        <taxon>Cuscuta sect. Cleistogrammica</taxon>
    </lineage>
</organism>
<dbReference type="Pfam" id="PF02778">
    <property type="entry name" value="tRNA_int_endo_N"/>
    <property type="match status" value="1"/>
</dbReference>
<reference evidence="6 7" key="1">
    <citation type="submission" date="2018-04" db="EMBL/GenBank/DDBJ databases">
        <authorList>
            <person name="Vogel A."/>
        </authorList>
    </citation>
    <scope>NUCLEOTIDE SEQUENCE [LARGE SCALE GENOMIC DNA]</scope>
</reference>
<proteinExistence type="inferred from homology"/>
<dbReference type="SUPFAM" id="SSF53032">
    <property type="entry name" value="tRNA-intron endonuclease catalytic domain-like"/>
    <property type="match status" value="1"/>
</dbReference>
<evidence type="ECO:0000256" key="3">
    <source>
        <dbReference type="ARBA" id="ARBA00034031"/>
    </source>
</evidence>
<dbReference type="InterPro" id="IPR006678">
    <property type="entry name" value="tRNA_intron_Endonuc_N"/>
</dbReference>
<dbReference type="PANTHER" id="PTHR21227">
    <property type="entry name" value="TRNA-SPLICING ENDONUCLEASE SUBUNIT SEN2"/>
    <property type="match status" value="1"/>
</dbReference>
<dbReference type="EMBL" id="OOIL02006630">
    <property type="protein sequence ID" value="VFQ98890.1"/>
    <property type="molecule type" value="Genomic_DNA"/>
</dbReference>
<protein>
    <recommendedName>
        <fullName evidence="2">tRNA-intron lyase</fullName>
        <ecNumber evidence="2">4.6.1.16</ecNumber>
    </recommendedName>
</protein>
<dbReference type="EC" id="4.6.1.16" evidence="2"/>
<gene>
    <name evidence="6" type="ORF">CCAM_LOCUS40666</name>
</gene>
<comment type="similarity">
    <text evidence="1">Belongs to the tRNA-intron endonuclease family.</text>
</comment>
<dbReference type="Gene3D" id="3.40.1170.20">
    <property type="entry name" value="tRNA intron endonuclease, N-terminal domain"/>
    <property type="match status" value="1"/>
</dbReference>
<keyword evidence="7" id="KW-1185">Reference proteome</keyword>
<dbReference type="AlphaFoldDB" id="A0A484NCU3"/>